<keyword evidence="1" id="KW-0472">Membrane</keyword>
<gene>
    <name evidence="2" type="ORF">MJG50_18780</name>
</gene>
<keyword evidence="1" id="KW-1133">Transmembrane helix</keyword>
<comment type="caution">
    <text evidence="2">The sequence shown here is derived from an EMBL/GenBank/DDBJ whole genome shotgun (WGS) entry which is preliminary data.</text>
</comment>
<dbReference type="RefSeq" id="WP_240257306.1">
    <property type="nucleotide sequence ID" value="NZ_JAKTTI010000040.1"/>
</dbReference>
<keyword evidence="1" id="KW-0812">Transmembrane</keyword>
<evidence type="ECO:0000313" key="3">
    <source>
        <dbReference type="Proteomes" id="UP001431131"/>
    </source>
</evidence>
<keyword evidence="3" id="KW-1185">Reference proteome</keyword>
<accession>A0AAW5ECG8</accession>
<evidence type="ECO:0000256" key="1">
    <source>
        <dbReference type="SAM" id="Phobius"/>
    </source>
</evidence>
<dbReference type="Proteomes" id="UP001431131">
    <property type="component" value="Unassembled WGS sequence"/>
</dbReference>
<proteinExistence type="predicted"/>
<reference evidence="2" key="1">
    <citation type="submission" date="2022-02" db="EMBL/GenBank/DDBJ databases">
        <title>Fredinandcohnia quinoae sp. nov. isolated from Chenopodium quinoa seeds.</title>
        <authorList>
            <person name="Saati-Santamaria Z."/>
            <person name="Flores-Felix J.D."/>
            <person name="Igual J.M."/>
            <person name="Velazquez E."/>
            <person name="Garcia-Fraile P."/>
            <person name="Martinez-Molina E."/>
        </authorList>
    </citation>
    <scope>NUCLEOTIDE SEQUENCE</scope>
    <source>
        <strain evidence="2">SECRCQ15</strain>
    </source>
</reference>
<feature type="transmembrane region" description="Helical" evidence="1">
    <location>
        <begin position="48"/>
        <end position="68"/>
    </location>
</feature>
<evidence type="ECO:0000313" key="2">
    <source>
        <dbReference type="EMBL" id="MCH1627385.1"/>
    </source>
</evidence>
<protein>
    <submittedName>
        <fullName evidence="2">Uncharacterized protein</fullName>
    </submittedName>
</protein>
<sequence>MKQEKERLKNQLNQELGSLQFTKQQKVIDRIHPITWKQKMASILNKEIELPLLPLSLAILLLLLPLGIKGFLPQNSSQSDKVLVEINGNIYWKDELDRAVKRYEN</sequence>
<dbReference type="EMBL" id="JAKTTI010000040">
    <property type="protein sequence ID" value="MCH1627385.1"/>
    <property type="molecule type" value="Genomic_DNA"/>
</dbReference>
<name>A0AAW5ECG8_9BACI</name>
<organism evidence="2 3">
    <name type="scientific">Fredinandcohnia quinoae</name>
    <dbReference type="NCBI Taxonomy" id="2918902"/>
    <lineage>
        <taxon>Bacteria</taxon>
        <taxon>Bacillati</taxon>
        <taxon>Bacillota</taxon>
        <taxon>Bacilli</taxon>
        <taxon>Bacillales</taxon>
        <taxon>Bacillaceae</taxon>
        <taxon>Fredinandcohnia</taxon>
    </lineage>
</organism>
<dbReference type="AlphaFoldDB" id="A0AAW5ECG8"/>